<dbReference type="Gene3D" id="3.40.50.12780">
    <property type="entry name" value="N-terminal domain of ligase-like"/>
    <property type="match status" value="1"/>
</dbReference>
<organism evidence="6 7">
    <name type="scientific">Hoeflea poritis</name>
    <dbReference type="NCBI Taxonomy" id="2993659"/>
    <lineage>
        <taxon>Bacteria</taxon>
        <taxon>Pseudomonadati</taxon>
        <taxon>Pseudomonadota</taxon>
        <taxon>Alphaproteobacteria</taxon>
        <taxon>Hyphomicrobiales</taxon>
        <taxon>Rhizobiaceae</taxon>
        <taxon>Hoeflea</taxon>
    </lineage>
</organism>
<dbReference type="Pfam" id="PF00501">
    <property type="entry name" value="AMP-binding"/>
    <property type="match status" value="1"/>
</dbReference>
<evidence type="ECO:0000256" key="3">
    <source>
        <dbReference type="ARBA" id="ARBA00022723"/>
    </source>
</evidence>
<dbReference type="InterPro" id="IPR020845">
    <property type="entry name" value="AMP-binding_CS"/>
</dbReference>
<dbReference type="Pfam" id="PF13193">
    <property type="entry name" value="AMP-binding_C"/>
    <property type="match status" value="1"/>
</dbReference>
<dbReference type="RefSeq" id="WP_271088647.1">
    <property type="nucleotide sequence ID" value="NZ_JAPJZH010000003.1"/>
</dbReference>
<dbReference type="InterPro" id="IPR000873">
    <property type="entry name" value="AMP-dep_synth/lig_dom"/>
</dbReference>
<dbReference type="SUPFAM" id="SSF56801">
    <property type="entry name" value="Acetyl-CoA synthetase-like"/>
    <property type="match status" value="1"/>
</dbReference>
<dbReference type="PANTHER" id="PTHR43201:SF5">
    <property type="entry name" value="MEDIUM-CHAIN ACYL-COA LIGASE ACSF2, MITOCHONDRIAL"/>
    <property type="match status" value="1"/>
</dbReference>
<dbReference type="Proteomes" id="UP001148313">
    <property type="component" value="Unassembled WGS sequence"/>
</dbReference>
<dbReference type="PANTHER" id="PTHR43201">
    <property type="entry name" value="ACYL-COA SYNTHETASE"/>
    <property type="match status" value="1"/>
</dbReference>
<dbReference type="InterPro" id="IPR025110">
    <property type="entry name" value="AMP-bd_C"/>
</dbReference>
<protein>
    <submittedName>
        <fullName evidence="6">Class I adenylate-forming enzyme family protein</fullName>
    </submittedName>
</protein>
<keyword evidence="7" id="KW-1185">Reference proteome</keyword>
<comment type="similarity">
    <text evidence="1">Belongs to the ATP-dependent AMP-binding enzyme family.</text>
</comment>
<proteinExistence type="inferred from homology"/>
<dbReference type="Gene3D" id="3.30.300.30">
    <property type="match status" value="1"/>
</dbReference>
<name>A0ABT4VK58_9HYPH</name>
<feature type="domain" description="AMP-dependent synthetase/ligase" evidence="4">
    <location>
        <begin position="19"/>
        <end position="406"/>
    </location>
</feature>
<evidence type="ECO:0000313" key="7">
    <source>
        <dbReference type="Proteomes" id="UP001148313"/>
    </source>
</evidence>
<dbReference type="EMBL" id="JAPJZH010000003">
    <property type="protein sequence ID" value="MDA4845090.1"/>
    <property type="molecule type" value="Genomic_DNA"/>
</dbReference>
<feature type="domain" description="AMP-binding enzyme C-terminal" evidence="5">
    <location>
        <begin position="456"/>
        <end position="529"/>
    </location>
</feature>
<evidence type="ECO:0000256" key="2">
    <source>
        <dbReference type="ARBA" id="ARBA00022598"/>
    </source>
</evidence>
<reference evidence="6" key="1">
    <citation type="submission" date="2022-11" db="EMBL/GenBank/DDBJ databases">
        <title>Hoeflea poritis sp. nov., isolated from scleractinian coral Porites lutea.</title>
        <authorList>
            <person name="Zhang G."/>
            <person name="Wei Q."/>
            <person name="Cai L."/>
        </authorList>
    </citation>
    <scope>NUCLEOTIDE SEQUENCE</scope>
    <source>
        <strain evidence="6">E7-10</strain>
    </source>
</reference>
<evidence type="ECO:0000259" key="4">
    <source>
        <dbReference type="Pfam" id="PF00501"/>
    </source>
</evidence>
<dbReference type="InterPro" id="IPR042099">
    <property type="entry name" value="ANL_N_sf"/>
</dbReference>
<evidence type="ECO:0000259" key="5">
    <source>
        <dbReference type="Pfam" id="PF13193"/>
    </source>
</evidence>
<evidence type="ECO:0000256" key="1">
    <source>
        <dbReference type="ARBA" id="ARBA00006432"/>
    </source>
</evidence>
<keyword evidence="3" id="KW-0479">Metal-binding</keyword>
<comment type="caution">
    <text evidence="6">The sequence shown here is derived from an EMBL/GenBank/DDBJ whole genome shotgun (WGS) entry which is preliminary data.</text>
</comment>
<evidence type="ECO:0000313" key="6">
    <source>
        <dbReference type="EMBL" id="MDA4845090.1"/>
    </source>
</evidence>
<gene>
    <name evidence="6" type="ORF">OOZ53_06990</name>
</gene>
<sequence>MLEFQNYTAVTTVGDLLMHAARTHGKKQALVFPDRQRSFKELQAGATRMARGLRAMGVRPGDHVGILLPSSIETAEAFFGIALLGAVSVPINARFRSRELTYIADNADLVAIVTSGKVADSVNFVERLNESFPELAHQPMDAELDMDGARRLKRIVLINEDHAPGFTSADTFARGADAVREDEISHLRARVRVSDTALILYTSGTTSNPKGCLIAHEAIVRTGQAMARRYEMTEKDVFWSPLPMYHIGAMFPLCAAYSVGATYLSMQHFEAGAAMEMIERDRATIAYPTFSTFIADMIYHEDFARRDLGSIRIMNSNMAMQPASFAKSIQDKIPGIIQVGTYGMTETSGAVSTSFPSDSYESRTRRLGKPFDGLEVEIRRPDGSTCARDEVGEICVRGFSVFIAYYKDAEKTREAKRDGWFHTGDLGSMDAEGTMMFHGRLKDMLKVGGENVAAQEIESLIGGHEAVKLCQVVGRPDPRLQEVPVAFVELKPGKSTTRDDIIDFCKGKVASFKVPRDVRFIEEWPMSASKIQKFRLQEMLEGEPAQ</sequence>
<accession>A0ABT4VK58</accession>
<keyword evidence="2" id="KW-0436">Ligase</keyword>
<dbReference type="PROSITE" id="PS00455">
    <property type="entry name" value="AMP_BINDING"/>
    <property type="match status" value="1"/>
</dbReference>
<dbReference type="InterPro" id="IPR045851">
    <property type="entry name" value="AMP-bd_C_sf"/>
</dbReference>